<feature type="compositionally biased region" description="Basic and acidic residues" evidence="2">
    <location>
        <begin position="320"/>
        <end position="331"/>
    </location>
</feature>
<gene>
    <name evidence="4" type="ORF">SADO_04630</name>
</gene>
<dbReference type="PANTHER" id="PTHR30329:SF21">
    <property type="entry name" value="LIPOPROTEIN YIAD-RELATED"/>
    <property type="match status" value="1"/>
</dbReference>
<protein>
    <submittedName>
        <fullName evidence="4">Thrombospondin repeat-containing OmpA/MotB family outer membrane protein</fullName>
    </submittedName>
</protein>
<dbReference type="EMBL" id="APND01000001">
    <property type="protein sequence ID" value="MES1928515.1"/>
    <property type="molecule type" value="Genomic_DNA"/>
</dbReference>
<evidence type="ECO:0000259" key="3">
    <source>
        <dbReference type="PROSITE" id="PS51123"/>
    </source>
</evidence>
<evidence type="ECO:0000256" key="2">
    <source>
        <dbReference type="SAM" id="MobiDB-lite"/>
    </source>
</evidence>
<feature type="domain" description="OmpA-like" evidence="3">
    <location>
        <begin position="173"/>
        <end position="316"/>
    </location>
</feature>
<evidence type="ECO:0000313" key="4">
    <source>
        <dbReference type="EMBL" id="MES1928515.1"/>
    </source>
</evidence>
<feature type="region of interest" description="Disordered" evidence="2">
    <location>
        <begin position="288"/>
        <end position="331"/>
    </location>
</feature>
<feature type="compositionally biased region" description="Polar residues" evidence="2">
    <location>
        <begin position="293"/>
        <end position="302"/>
    </location>
</feature>
<dbReference type="CDD" id="cd07185">
    <property type="entry name" value="OmpA_C-like"/>
    <property type="match status" value="1"/>
</dbReference>
<dbReference type="Gene3D" id="3.30.1330.60">
    <property type="entry name" value="OmpA-like domain"/>
    <property type="match status" value="1"/>
</dbReference>
<dbReference type="Proteomes" id="UP001460888">
    <property type="component" value="Unassembled WGS sequence"/>
</dbReference>
<keyword evidence="5" id="KW-1185">Reference proteome</keyword>
<name>A0ABV2AYV9_9GAMM</name>
<keyword evidence="1" id="KW-0472">Membrane</keyword>
<dbReference type="InterPro" id="IPR036737">
    <property type="entry name" value="OmpA-like_sf"/>
</dbReference>
<dbReference type="RefSeq" id="WP_353109633.1">
    <property type="nucleotide sequence ID" value="NZ_APND01000001.1"/>
</dbReference>
<dbReference type="PROSITE" id="PS51257">
    <property type="entry name" value="PROKAR_LIPOPROTEIN"/>
    <property type="match status" value="1"/>
</dbReference>
<comment type="caution">
    <text evidence="4">The sequence shown here is derived from an EMBL/GenBank/DDBJ whole genome shotgun (WGS) entry which is preliminary data.</text>
</comment>
<dbReference type="PANTHER" id="PTHR30329">
    <property type="entry name" value="STATOR ELEMENT OF FLAGELLAR MOTOR COMPLEX"/>
    <property type="match status" value="1"/>
</dbReference>
<evidence type="ECO:0000313" key="5">
    <source>
        <dbReference type="Proteomes" id="UP001460888"/>
    </source>
</evidence>
<dbReference type="InterPro" id="IPR050330">
    <property type="entry name" value="Bact_OuterMem_StrucFunc"/>
</dbReference>
<evidence type="ECO:0000256" key="1">
    <source>
        <dbReference type="PROSITE-ProRule" id="PRU00473"/>
    </source>
</evidence>
<reference evidence="4 5" key="1">
    <citation type="submission" date="2013-03" db="EMBL/GenBank/DDBJ databases">
        <title>Salinisphaera dokdonensis CL-ES53 Genome Sequencing.</title>
        <authorList>
            <person name="Li C."/>
            <person name="Lai Q."/>
            <person name="Shao Z."/>
        </authorList>
    </citation>
    <scope>NUCLEOTIDE SEQUENCE [LARGE SCALE GENOMIC DNA]</scope>
    <source>
        <strain evidence="4 5">CL-ES53</strain>
    </source>
</reference>
<sequence>MKQFWIVGLGLLPLVAGCSLFETNPVPPSPALTGVSAQDAAWKDQIKRVRGAEEARFEPLVEAREAVSAALAQQGVNDYDAASLEEAQQALDAAESGWAEVANKRRPNGDKLAAIATDAHRATRLAEIARYAAVREINLEKLVAVNDQLETREQSQPTRQARPVTGDARDLVGQKVVPDQLGEVSFQPGTARMKPASQEIVRQLAGLLERYPSVGVAVFGHTDNVGPSAASLERFVKANPKLEQQAPSQAEKVRAFNLALSAARARTVAQLLVDNGVPARRIGARGFGDTRPVASNDTQAGRQANRRIEAVIVPGPDSPEAQRARAENAGS</sequence>
<dbReference type="Pfam" id="PF00691">
    <property type="entry name" value="OmpA"/>
    <property type="match status" value="1"/>
</dbReference>
<dbReference type="InterPro" id="IPR006665">
    <property type="entry name" value="OmpA-like"/>
</dbReference>
<proteinExistence type="predicted"/>
<accession>A0ABV2AYV9</accession>
<dbReference type="SUPFAM" id="SSF103088">
    <property type="entry name" value="OmpA-like"/>
    <property type="match status" value="1"/>
</dbReference>
<organism evidence="4 5">
    <name type="scientific">Salinisphaera dokdonensis CL-ES53</name>
    <dbReference type="NCBI Taxonomy" id="1304272"/>
    <lineage>
        <taxon>Bacteria</taxon>
        <taxon>Pseudomonadati</taxon>
        <taxon>Pseudomonadota</taxon>
        <taxon>Gammaproteobacteria</taxon>
        <taxon>Salinisphaerales</taxon>
        <taxon>Salinisphaeraceae</taxon>
        <taxon>Salinisphaera</taxon>
    </lineage>
</organism>
<dbReference type="PROSITE" id="PS51123">
    <property type="entry name" value="OMPA_2"/>
    <property type="match status" value="1"/>
</dbReference>